<accession>A0A2B5H8K2</accession>
<dbReference type="InterPro" id="IPR020296">
    <property type="entry name" value="Spore_Cse60"/>
</dbReference>
<dbReference type="EMBL" id="NUDP01000034">
    <property type="protein sequence ID" value="PEM70475.1"/>
    <property type="molecule type" value="Genomic_DNA"/>
</dbReference>
<evidence type="ECO:0000313" key="2">
    <source>
        <dbReference type="Proteomes" id="UP000219775"/>
    </source>
</evidence>
<organism evidence="1 2">
    <name type="scientific">Bacillus pseudomycoides</name>
    <dbReference type="NCBI Taxonomy" id="64104"/>
    <lineage>
        <taxon>Bacteria</taxon>
        <taxon>Bacillati</taxon>
        <taxon>Bacillota</taxon>
        <taxon>Bacilli</taxon>
        <taxon>Bacillales</taxon>
        <taxon>Bacillaceae</taxon>
        <taxon>Bacillus</taxon>
        <taxon>Bacillus cereus group</taxon>
    </lineage>
</organism>
<protein>
    <submittedName>
        <fullName evidence="1">Sporulation protein cse60</fullName>
    </submittedName>
</protein>
<gene>
    <name evidence="1" type="ORF">CN613_08395</name>
</gene>
<proteinExistence type="predicted"/>
<dbReference type="Proteomes" id="UP000219775">
    <property type="component" value="Unassembled WGS sequence"/>
</dbReference>
<dbReference type="AlphaFoldDB" id="A0A2B5H8K2"/>
<evidence type="ECO:0000313" key="1">
    <source>
        <dbReference type="EMBL" id="PEM70475.1"/>
    </source>
</evidence>
<dbReference type="Pfam" id="PF10957">
    <property type="entry name" value="Spore_Cse60"/>
    <property type="match status" value="1"/>
</dbReference>
<comment type="caution">
    <text evidence="1">The sequence shown here is derived from an EMBL/GenBank/DDBJ whole genome shotgun (WGS) entry which is preliminary data.</text>
</comment>
<dbReference type="RefSeq" id="WP_097847545.1">
    <property type="nucleotide sequence ID" value="NZ_NUAS01000043.1"/>
</dbReference>
<sequence length="60" mass="7014">MIRVKVFDESHEKDLEDSVNVFLKKLNAEQLVDIKYQVGVSINDDENQIYCFSAMVIYKT</sequence>
<name>A0A2B5H8K2_9BACI</name>
<reference evidence="1 2" key="1">
    <citation type="submission" date="2017-09" db="EMBL/GenBank/DDBJ databases">
        <title>Large-scale bioinformatics analysis of Bacillus genomes uncovers conserved roles of natural products in bacterial physiology.</title>
        <authorList>
            <consortium name="Agbiome Team Llc"/>
            <person name="Bleich R.M."/>
            <person name="Grubbs K.J."/>
            <person name="Santa Maria K.C."/>
            <person name="Allen S.E."/>
            <person name="Farag S."/>
            <person name="Shank E.A."/>
            <person name="Bowers A."/>
        </authorList>
    </citation>
    <scope>NUCLEOTIDE SEQUENCE [LARGE SCALE GENOMIC DNA]</scope>
    <source>
        <strain evidence="1 2">AFS009893</strain>
    </source>
</reference>